<dbReference type="GO" id="GO:0015074">
    <property type="term" value="P:DNA integration"/>
    <property type="evidence" value="ECO:0007669"/>
    <property type="project" value="InterPro"/>
</dbReference>
<protein>
    <recommendedName>
        <fullName evidence="2">Arm DNA-binding domain-containing protein</fullName>
    </recommendedName>
</protein>
<dbReference type="AlphaFoldDB" id="A0A0P7CA80"/>
<sequence length="408" mass="47243">MKISFWLRPTRNNPYKSIIGRVHHNNEQKNFATGHIIHPDQWISSKQYLDHSSPVNIEINTSLSQIRADLLRVFHHLKSNKLPLSPEIIVKKYQDGIDALFQTKEIRVNTISEVLIKVHERRESKIGLTISKVSASRYRQYERNLLAYLNDLKLNPANTPVTVIDLDFCNNFIKALKYNYHFKETTANKHRQILREIVDSTFYLSDGWQMKVQTKDILRHREGLPETLFLTPDEVSTIEHQALIGRLDKVRDILLVLCDIGQHIGDYDRIVKSSIVYLDQYGNSWVDMARQKTLVPHSIMLTNRVLRIIDKYGGLQNLPRYAHQSLNSHLKDLASRCGIDKEITTKVGRKTFAETLRAIYGLNDDQIAFALGLKSTAYLKHYLNTRVNHHELQKVFSLIEKTTLNKAA</sequence>
<evidence type="ECO:0000313" key="4">
    <source>
        <dbReference type="Proteomes" id="UP000050454"/>
    </source>
</evidence>
<proteinExistence type="predicted"/>
<dbReference type="InterPro" id="IPR011010">
    <property type="entry name" value="DNA_brk_join_enz"/>
</dbReference>
<dbReference type="Proteomes" id="UP000050454">
    <property type="component" value="Unassembled WGS sequence"/>
</dbReference>
<dbReference type="GO" id="GO:0003677">
    <property type="term" value="F:DNA binding"/>
    <property type="evidence" value="ECO:0007669"/>
    <property type="project" value="InterPro"/>
</dbReference>
<evidence type="ECO:0000256" key="1">
    <source>
        <dbReference type="ARBA" id="ARBA00023172"/>
    </source>
</evidence>
<dbReference type="RefSeq" id="WP_055143720.1">
    <property type="nucleotide sequence ID" value="NZ_JXSZ01000005.1"/>
</dbReference>
<organism evidence="3 4">
    <name type="scientific">Jiulongibacter sediminis</name>
    <dbReference type="NCBI Taxonomy" id="1605367"/>
    <lineage>
        <taxon>Bacteria</taxon>
        <taxon>Pseudomonadati</taxon>
        <taxon>Bacteroidota</taxon>
        <taxon>Cytophagia</taxon>
        <taxon>Cytophagales</taxon>
        <taxon>Leadbetterellaceae</taxon>
        <taxon>Jiulongibacter</taxon>
    </lineage>
</organism>
<feature type="domain" description="Arm DNA-binding" evidence="2">
    <location>
        <begin position="12"/>
        <end position="89"/>
    </location>
</feature>
<dbReference type="Pfam" id="PF17293">
    <property type="entry name" value="Arm-DNA-bind_5"/>
    <property type="match status" value="1"/>
</dbReference>
<dbReference type="Gene3D" id="1.10.443.10">
    <property type="entry name" value="Intergrase catalytic core"/>
    <property type="match status" value="1"/>
</dbReference>
<dbReference type="SUPFAM" id="SSF56349">
    <property type="entry name" value="DNA breaking-rejoining enzymes"/>
    <property type="match status" value="1"/>
</dbReference>
<dbReference type="InterPro" id="IPR013762">
    <property type="entry name" value="Integrase-like_cat_sf"/>
</dbReference>
<gene>
    <name evidence="3" type="ORF">AFM12_02635</name>
</gene>
<accession>A0A0P7CA80</accession>
<name>A0A0P7CA80_9BACT</name>
<dbReference type="GO" id="GO:0006310">
    <property type="term" value="P:DNA recombination"/>
    <property type="evidence" value="ECO:0007669"/>
    <property type="project" value="UniProtKB-KW"/>
</dbReference>
<dbReference type="EMBL" id="LGTQ01000005">
    <property type="protein sequence ID" value="KPM49519.1"/>
    <property type="molecule type" value="Genomic_DNA"/>
</dbReference>
<dbReference type="InterPro" id="IPR035386">
    <property type="entry name" value="Arm-DNA-bind_5"/>
</dbReference>
<dbReference type="STRING" id="1605367.AFM12_02635"/>
<evidence type="ECO:0000259" key="2">
    <source>
        <dbReference type="Pfam" id="PF17293"/>
    </source>
</evidence>
<keyword evidence="4" id="KW-1185">Reference proteome</keyword>
<evidence type="ECO:0000313" key="3">
    <source>
        <dbReference type="EMBL" id="KPM49519.1"/>
    </source>
</evidence>
<dbReference type="OrthoDB" id="937349at2"/>
<comment type="caution">
    <text evidence="3">The sequence shown here is derived from an EMBL/GenBank/DDBJ whole genome shotgun (WGS) entry which is preliminary data.</text>
</comment>
<reference evidence="3 4" key="1">
    <citation type="submission" date="2015-07" db="EMBL/GenBank/DDBJ databases">
        <title>The draft genome sequence of Leadbetterella sp. JN14-9.</title>
        <authorList>
            <person name="Liu Y."/>
            <person name="Du J."/>
            <person name="Shao Z."/>
        </authorList>
    </citation>
    <scope>NUCLEOTIDE SEQUENCE [LARGE SCALE GENOMIC DNA]</scope>
    <source>
        <strain evidence="3 4">JN14-9</strain>
    </source>
</reference>
<keyword evidence="1" id="KW-0233">DNA recombination</keyword>